<dbReference type="Pfam" id="PF00078">
    <property type="entry name" value="RVT_1"/>
    <property type="match status" value="1"/>
</dbReference>
<dbReference type="InterPro" id="IPR041373">
    <property type="entry name" value="RT_RNaseH"/>
</dbReference>
<feature type="compositionally biased region" description="Polar residues" evidence="10">
    <location>
        <begin position="219"/>
        <end position="230"/>
    </location>
</feature>
<dbReference type="SUPFAM" id="SSF56672">
    <property type="entry name" value="DNA/RNA polymerases"/>
    <property type="match status" value="1"/>
</dbReference>
<evidence type="ECO:0000256" key="3">
    <source>
        <dbReference type="ARBA" id="ARBA00022679"/>
    </source>
</evidence>
<dbReference type="OrthoDB" id="775972at2759"/>
<reference evidence="13" key="1">
    <citation type="journal article" date="2022" name="Front. Genet.">
        <title>Chromosome-Scale Assembly of the Dendrobium nobile Genome Provides Insights Into the Molecular Mechanism of the Biosynthesis of the Medicinal Active Ingredient of Dendrobium.</title>
        <authorList>
            <person name="Xu Q."/>
            <person name="Niu S.-C."/>
            <person name="Li K.-L."/>
            <person name="Zheng P.-J."/>
            <person name="Zhang X.-J."/>
            <person name="Jia Y."/>
            <person name="Liu Y."/>
            <person name="Niu Y.-X."/>
            <person name="Yu L.-H."/>
            <person name="Chen D.-F."/>
            <person name="Zhang G.-Q."/>
        </authorList>
    </citation>
    <scope>NUCLEOTIDE SEQUENCE</scope>
    <source>
        <tissue evidence="13">Leaf</tissue>
    </source>
</reference>
<dbReference type="GO" id="GO:0006508">
    <property type="term" value="P:proteolysis"/>
    <property type="evidence" value="ECO:0007669"/>
    <property type="project" value="UniProtKB-KW"/>
</dbReference>
<dbReference type="EMBL" id="JAGYWB010000006">
    <property type="protein sequence ID" value="KAI0520337.1"/>
    <property type="molecule type" value="Genomic_DNA"/>
</dbReference>
<evidence type="ECO:0000256" key="7">
    <source>
        <dbReference type="ARBA" id="ARBA00022801"/>
    </source>
</evidence>
<dbReference type="SMR" id="A0A8T3BXL3"/>
<dbReference type="AlphaFoldDB" id="A0A8T3BXL3"/>
<protein>
    <recommendedName>
        <fullName evidence="1">RNA-directed DNA polymerase</fullName>
        <ecNumber evidence="1">2.7.7.49</ecNumber>
    </recommendedName>
</protein>
<evidence type="ECO:0000256" key="4">
    <source>
        <dbReference type="ARBA" id="ARBA00022695"/>
    </source>
</evidence>
<evidence type="ECO:0000313" key="14">
    <source>
        <dbReference type="Proteomes" id="UP000829196"/>
    </source>
</evidence>
<dbReference type="Pfam" id="PF17917">
    <property type="entry name" value="RT_RNaseH"/>
    <property type="match status" value="1"/>
</dbReference>
<proteinExistence type="predicted"/>
<keyword evidence="4" id="KW-0548">Nucleotidyltransferase</keyword>
<organism evidence="13 14">
    <name type="scientific">Dendrobium nobile</name>
    <name type="common">Orchid</name>
    <dbReference type="NCBI Taxonomy" id="94219"/>
    <lineage>
        <taxon>Eukaryota</taxon>
        <taxon>Viridiplantae</taxon>
        <taxon>Streptophyta</taxon>
        <taxon>Embryophyta</taxon>
        <taxon>Tracheophyta</taxon>
        <taxon>Spermatophyta</taxon>
        <taxon>Magnoliopsida</taxon>
        <taxon>Liliopsida</taxon>
        <taxon>Asparagales</taxon>
        <taxon>Orchidaceae</taxon>
        <taxon>Epidendroideae</taxon>
        <taxon>Malaxideae</taxon>
        <taxon>Dendrobiinae</taxon>
        <taxon>Dendrobium</taxon>
    </lineage>
</organism>
<dbReference type="Pfam" id="PF13650">
    <property type="entry name" value="Asp_protease_2"/>
    <property type="match status" value="1"/>
</dbReference>
<name>A0A8T3BXL3_DENNO</name>
<keyword evidence="9" id="KW-0479">Metal-binding</keyword>
<dbReference type="GO" id="GO:0003964">
    <property type="term" value="F:RNA-directed DNA polymerase activity"/>
    <property type="evidence" value="ECO:0007669"/>
    <property type="project" value="UniProtKB-KW"/>
</dbReference>
<feature type="domain" description="CCHC-type" evidence="11">
    <location>
        <begin position="238"/>
        <end position="254"/>
    </location>
</feature>
<dbReference type="SMART" id="SM00343">
    <property type="entry name" value="ZnF_C2HC"/>
    <property type="match status" value="1"/>
</dbReference>
<evidence type="ECO:0000256" key="8">
    <source>
        <dbReference type="ARBA" id="ARBA00022918"/>
    </source>
</evidence>
<dbReference type="InterPro" id="IPR043502">
    <property type="entry name" value="DNA/RNA_pol_sf"/>
</dbReference>
<keyword evidence="6" id="KW-0255">Endonuclease</keyword>
<comment type="caution">
    <text evidence="13">The sequence shown here is derived from an EMBL/GenBank/DDBJ whole genome shotgun (WGS) entry which is preliminary data.</text>
</comment>
<dbReference type="CDD" id="cd00303">
    <property type="entry name" value="retropepsin_like"/>
    <property type="match status" value="1"/>
</dbReference>
<gene>
    <name evidence="13" type="ORF">KFK09_007809</name>
</gene>
<sequence>MDIPFFDGHLHIEDYLDWEKAVENFFEYMEIEPDKQVKYVACRLKGGASAWWTQVLQMRQRENKGRVRNWNRMKQLLRAQFLPTDYEQILYMRYQHCVQGMRSVSEYTEEFNRLSARNNLNESANQMVARYIGGLKDIIQDRLELNSVWSMSQAVNFALKAEMQQNRQPKSTFTRRHWQEPTYNSSKNSAPAVKTPSNAAPFASPSTPLPNASFEPKNQLKQRPPTQENPYTKPAIFKCFRCFQPGHKSNECPQRRQLQLVECEEDDDQVEIGVEEEEDTEDVRADDGDPLICILEKLLLAPRQASNSQRHAIFRTRCTLNGKVCDLLIDSGCTENVISRAVVQSLQLKTSQNPNPYKISWVKKGMEISVTESCQVTFSIGKRYVCEVLCDVVEMDVCHLILGRPWQIDVGATYDCKANVYSFDWKGRRLRLLPNSTELKDPHPGTTKQTALHVVSGNALLHCWRESAPLFALVVTEPHTTPRQQDVPAEVQNLLQHYKEISPAELPAGLPPLRDIQHQIDLVPGSSLPNLPHYRLSPKEQAILQGLVDELLEKQLIQTSISPCAVPALLVPKKDGSWRMCIDSRAINKITVKYKFPVPRVEELLDQLTGASVFSKIDLRSGYHQIRIRPGDEWKTAFKTPHGLYEWRVMPFGLCNAPSTFMSMMAELLKPYMGKFCIVYFDDILVYSTDWQQHLHHLRSLFEVLKQQKLFINLPKCEFATSKVSFLGFLVSAEGIQMDSNKVSAILDWPTPSSFFEIRSFHGLANFYRKFIRHFSLLMAPITECLKSKEFHWGTEQQISFDSVKKAISSAPILSLPNFDKLFVVDTDASSIGVGAVLSQEGKPIAFFSEKLCPTRQKWSAYEQEFYAIVRALKQWEPYLLHQEFILCSDNKALQHINSQRTVNRMHARWVMFLQKFLFTIKHKPGSDNKVADALSRKRILLARLQTEITGLECLQELYEEDPDFGSV</sequence>
<dbReference type="PANTHER" id="PTHR35046">
    <property type="entry name" value="ZINC KNUCKLE (CCHC-TYPE) FAMILY PROTEIN"/>
    <property type="match status" value="1"/>
</dbReference>
<dbReference type="GO" id="GO:0008270">
    <property type="term" value="F:zinc ion binding"/>
    <property type="evidence" value="ECO:0007669"/>
    <property type="project" value="UniProtKB-KW"/>
</dbReference>
<evidence type="ECO:0000256" key="10">
    <source>
        <dbReference type="SAM" id="MobiDB-lite"/>
    </source>
</evidence>
<dbReference type="CDD" id="cd09274">
    <property type="entry name" value="RNase_HI_RT_Ty3"/>
    <property type="match status" value="1"/>
</dbReference>
<dbReference type="Gene3D" id="3.30.70.270">
    <property type="match status" value="2"/>
</dbReference>
<dbReference type="FunFam" id="3.30.70.270:FF:000020">
    <property type="entry name" value="Transposon Tf2-6 polyprotein-like Protein"/>
    <property type="match status" value="1"/>
</dbReference>
<dbReference type="SUPFAM" id="SSF50630">
    <property type="entry name" value="Acid proteases"/>
    <property type="match status" value="1"/>
</dbReference>
<dbReference type="EC" id="2.7.7.49" evidence="1"/>
<dbReference type="PROSITE" id="PS50158">
    <property type="entry name" value="ZF_CCHC"/>
    <property type="match status" value="1"/>
</dbReference>
<dbReference type="InterPro" id="IPR005162">
    <property type="entry name" value="Retrotrans_gag_dom"/>
</dbReference>
<evidence type="ECO:0000256" key="6">
    <source>
        <dbReference type="ARBA" id="ARBA00022759"/>
    </source>
</evidence>
<evidence type="ECO:0000259" key="12">
    <source>
        <dbReference type="PROSITE" id="PS50878"/>
    </source>
</evidence>
<accession>A0A8T3BXL3</accession>
<dbReference type="Pfam" id="PF03732">
    <property type="entry name" value="Retrotrans_gag"/>
    <property type="match status" value="1"/>
</dbReference>
<keyword evidence="9" id="KW-0862">Zinc</keyword>
<dbReference type="InterPro" id="IPR001878">
    <property type="entry name" value="Znf_CCHC"/>
</dbReference>
<dbReference type="GO" id="GO:0008233">
    <property type="term" value="F:peptidase activity"/>
    <property type="evidence" value="ECO:0007669"/>
    <property type="project" value="UniProtKB-KW"/>
</dbReference>
<keyword evidence="9" id="KW-0863">Zinc-finger</keyword>
<keyword evidence="7" id="KW-0378">Hydrolase</keyword>
<feature type="domain" description="Reverse transcriptase" evidence="12">
    <location>
        <begin position="552"/>
        <end position="731"/>
    </location>
</feature>
<dbReference type="InterPro" id="IPR043128">
    <property type="entry name" value="Rev_trsase/Diguanyl_cyclase"/>
</dbReference>
<dbReference type="PROSITE" id="PS50878">
    <property type="entry name" value="RT_POL"/>
    <property type="match status" value="1"/>
</dbReference>
<evidence type="ECO:0000256" key="5">
    <source>
        <dbReference type="ARBA" id="ARBA00022722"/>
    </source>
</evidence>
<keyword evidence="5" id="KW-0540">Nuclease</keyword>
<evidence type="ECO:0000259" key="11">
    <source>
        <dbReference type="PROSITE" id="PS50158"/>
    </source>
</evidence>
<keyword evidence="8" id="KW-0695">RNA-directed DNA polymerase</keyword>
<dbReference type="FunFam" id="3.10.10.10:FF:000007">
    <property type="entry name" value="Retrovirus-related Pol polyprotein from transposon 17.6-like Protein"/>
    <property type="match status" value="1"/>
</dbReference>
<dbReference type="PANTHER" id="PTHR35046:SF18">
    <property type="entry name" value="RNA-DIRECTED DNA POLYMERASE"/>
    <property type="match status" value="1"/>
</dbReference>
<dbReference type="Gene3D" id="3.10.10.10">
    <property type="entry name" value="HIV Type 1 Reverse Transcriptase, subunit A, domain 1"/>
    <property type="match status" value="1"/>
</dbReference>
<dbReference type="CDD" id="cd01647">
    <property type="entry name" value="RT_LTR"/>
    <property type="match status" value="1"/>
</dbReference>
<keyword evidence="3" id="KW-0808">Transferase</keyword>
<dbReference type="GO" id="GO:0004519">
    <property type="term" value="F:endonuclease activity"/>
    <property type="evidence" value="ECO:0007669"/>
    <property type="project" value="UniProtKB-KW"/>
</dbReference>
<dbReference type="SUPFAM" id="SSF57756">
    <property type="entry name" value="Retrovirus zinc finger-like domains"/>
    <property type="match status" value="1"/>
</dbReference>
<dbReference type="InterPro" id="IPR000477">
    <property type="entry name" value="RT_dom"/>
</dbReference>
<feature type="region of interest" description="Disordered" evidence="10">
    <location>
        <begin position="164"/>
        <end position="231"/>
    </location>
</feature>
<evidence type="ECO:0000313" key="13">
    <source>
        <dbReference type="EMBL" id="KAI0520337.1"/>
    </source>
</evidence>
<dbReference type="Proteomes" id="UP000829196">
    <property type="component" value="Unassembled WGS sequence"/>
</dbReference>
<evidence type="ECO:0000256" key="2">
    <source>
        <dbReference type="ARBA" id="ARBA00022670"/>
    </source>
</evidence>
<evidence type="ECO:0000256" key="1">
    <source>
        <dbReference type="ARBA" id="ARBA00012493"/>
    </source>
</evidence>
<keyword evidence="14" id="KW-1185">Reference proteome</keyword>
<dbReference type="InterPro" id="IPR021109">
    <property type="entry name" value="Peptidase_aspartic_dom_sf"/>
</dbReference>
<dbReference type="GO" id="GO:0003676">
    <property type="term" value="F:nucleic acid binding"/>
    <property type="evidence" value="ECO:0007669"/>
    <property type="project" value="InterPro"/>
</dbReference>
<evidence type="ECO:0000256" key="9">
    <source>
        <dbReference type="PROSITE-ProRule" id="PRU00047"/>
    </source>
</evidence>
<dbReference type="Gene3D" id="2.40.70.10">
    <property type="entry name" value="Acid Proteases"/>
    <property type="match status" value="1"/>
</dbReference>
<dbReference type="InterPro" id="IPR036875">
    <property type="entry name" value="Znf_CCHC_sf"/>
</dbReference>
<keyword evidence="2" id="KW-0645">Protease</keyword>